<organism evidence="1 2">
    <name type="scientific">Trichinella britovi</name>
    <name type="common">Parasitic roundworm</name>
    <dbReference type="NCBI Taxonomy" id="45882"/>
    <lineage>
        <taxon>Eukaryota</taxon>
        <taxon>Metazoa</taxon>
        <taxon>Ecdysozoa</taxon>
        <taxon>Nematoda</taxon>
        <taxon>Enoplea</taxon>
        <taxon>Dorylaimia</taxon>
        <taxon>Trichinellida</taxon>
        <taxon>Trichinellidae</taxon>
        <taxon>Trichinella</taxon>
    </lineage>
</organism>
<gene>
    <name evidence="1" type="ORF">T03_5765</name>
</gene>
<name>A0A0V1C811_TRIBR</name>
<dbReference type="AlphaFoldDB" id="A0A0V1C811"/>
<protein>
    <submittedName>
        <fullName evidence="1">Uncharacterized protein</fullName>
    </submittedName>
</protein>
<keyword evidence="2" id="KW-1185">Reference proteome</keyword>
<evidence type="ECO:0000313" key="1">
    <source>
        <dbReference type="EMBL" id="KRY45414.1"/>
    </source>
</evidence>
<accession>A0A0V1C811</accession>
<comment type="caution">
    <text evidence="1">The sequence shown here is derived from an EMBL/GenBank/DDBJ whole genome shotgun (WGS) entry which is preliminary data.</text>
</comment>
<dbReference type="Proteomes" id="UP000054653">
    <property type="component" value="Unassembled WGS sequence"/>
</dbReference>
<sequence>MPLVNAMCHTFAYASLVATVVGVITNVLSTEKLNVETEFIVYTLLLRCYPMHSAYTEKRSLKMAHPHLKTSVLKLMLNMPLRLKIAVRLFYTAYARFSIQRVNQLSMHTEFSLGSVELIPCY</sequence>
<dbReference type="EMBL" id="JYDI01000364">
    <property type="protein sequence ID" value="KRY45414.1"/>
    <property type="molecule type" value="Genomic_DNA"/>
</dbReference>
<evidence type="ECO:0000313" key="2">
    <source>
        <dbReference type="Proteomes" id="UP000054653"/>
    </source>
</evidence>
<proteinExistence type="predicted"/>
<reference evidence="1 2" key="1">
    <citation type="submission" date="2015-01" db="EMBL/GenBank/DDBJ databases">
        <title>Evolution of Trichinella species and genotypes.</title>
        <authorList>
            <person name="Korhonen P.K."/>
            <person name="Edoardo P."/>
            <person name="Giuseppe L.R."/>
            <person name="Gasser R.B."/>
        </authorList>
    </citation>
    <scope>NUCLEOTIDE SEQUENCE [LARGE SCALE GENOMIC DNA]</scope>
    <source>
        <strain evidence="1">ISS120</strain>
    </source>
</reference>